<dbReference type="SUPFAM" id="SSF57535">
    <property type="entry name" value="Complement control module/SCR domain"/>
    <property type="match status" value="1"/>
</dbReference>
<accession>A0A6P7MSQ2</accession>
<evidence type="ECO:0000256" key="5">
    <source>
        <dbReference type="ARBA" id="ARBA00022837"/>
    </source>
</evidence>
<evidence type="ECO:0000313" key="12">
    <source>
        <dbReference type="RefSeq" id="XP_029009936.2"/>
    </source>
</evidence>
<dbReference type="GeneID" id="114857532"/>
<dbReference type="InterPro" id="IPR050751">
    <property type="entry name" value="ECM_structural_protein"/>
</dbReference>
<keyword evidence="5" id="KW-0106">Calcium</keyword>
<evidence type="ECO:0000313" key="11">
    <source>
        <dbReference type="Proteomes" id="UP000515150"/>
    </source>
</evidence>
<evidence type="ECO:0000256" key="2">
    <source>
        <dbReference type="ARBA" id="ARBA00022525"/>
    </source>
</evidence>
<evidence type="ECO:0000256" key="4">
    <source>
        <dbReference type="ARBA" id="ARBA00022737"/>
    </source>
</evidence>
<dbReference type="FunFam" id="2.10.25.10:FF:000240">
    <property type="entry name" value="Vitamin K-dependent protein S"/>
    <property type="match status" value="1"/>
</dbReference>
<comment type="caution">
    <text evidence="8">Lacks conserved residue(s) required for the propagation of feature annotation.</text>
</comment>
<dbReference type="Gene3D" id="2.10.25.10">
    <property type="entry name" value="Laminin"/>
    <property type="match status" value="3"/>
</dbReference>
<keyword evidence="6 8" id="KW-1015">Disulfide bond</keyword>
<dbReference type="Pfam" id="PF22914">
    <property type="entry name" value="Fibulin_C"/>
    <property type="match status" value="1"/>
</dbReference>
<dbReference type="InterPro" id="IPR000742">
    <property type="entry name" value="EGF"/>
</dbReference>
<dbReference type="InParanoid" id="A0A6P7MSQ2"/>
<dbReference type="PROSITE" id="PS01186">
    <property type="entry name" value="EGF_2"/>
    <property type="match status" value="1"/>
</dbReference>
<feature type="domain" description="Sushi" evidence="10">
    <location>
        <begin position="130"/>
        <end position="187"/>
    </location>
</feature>
<dbReference type="InterPro" id="IPR035976">
    <property type="entry name" value="Sushi/SCR/CCP_sf"/>
</dbReference>
<dbReference type="SUPFAM" id="SSF57196">
    <property type="entry name" value="EGF/Laminin"/>
    <property type="match status" value="2"/>
</dbReference>
<dbReference type="Pfam" id="PF14670">
    <property type="entry name" value="FXa_inhibition"/>
    <property type="match status" value="1"/>
</dbReference>
<dbReference type="CDD" id="cd00033">
    <property type="entry name" value="CCP"/>
    <property type="match status" value="1"/>
</dbReference>
<dbReference type="PROSITE" id="PS01187">
    <property type="entry name" value="EGF_CA"/>
    <property type="match status" value="1"/>
</dbReference>
<dbReference type="Gene3D" id="2.10.70.10">
    <property type="entry name" value="Complement Module, domain 1"/>
    <property type="match status" value="1"/>
</dbReference>
<dbReference type="SMART" id="SM00032">
    <property type="entry name" value="CCP"/>
    <property type="match status" value="1"/>
</dbReference>
<evidence type="ECO:0000256" key="7">
    <source>
        <dbReference type="ARBA" id="ARBA00023180"/>
    </source>
</evidence>
<feature type="region of interest" description="Disordered" evidence="9">
    <location>
        <begin position="247"/>
        <end position="266"/>
    </location>
</feature>
<dbReference type="CDD" id="cd00054">
    <property type="entry name" value="EGF_CA"/>
    <property type="match status" value="2"/>
</dbReference>
<dbReference type="OrthoDB" id="4062651at2759"/>
<keyword evidence="3" id="KW-0245">EGF-like domain</keyword>
<name>A0A6P7MSQ2_BETSP</name>
<reference evidence="12" key="1">
    <citation type="submission" date="2025-08" db="UniProtKB">
        <authorList>
            <consortium name="RefSeq"/>
        </authorList>
    </citation>
    <scope>IDENTIFICATION</scope>
</reference>
<evidence type="ECO:0000259" key="10">
    <source>
        <dbReference type="PROSITE" id="PS50923"/>
    </source>
</evidence>
<gene>
    <name evidence="12" type="primary">LOC114857532</name>
</gene>
<dbReference type="InterPro" id="IPR000436">
    <property type="entry name" value="Sushi_SCR_CCP_dom"/>
</dbReference>
<evidence type="ECO:0000256" key="3">
    <source>
        <dbReference type="ARBA" id="ARBA00022536"/>
    </source>
</evidence>
<dbReference type="KEGG" id="bspl:114857532"/>
<dbReference type="PROSITE" id="PS50923">
    <property type="entry name" value="SUSHI"/>
    <property type="match status" value="1"/>
</dbReference>
<dbReference type="InterPro" id="IPR055088">
    <property type="entry name" value="Fibulin_C"/>
</dbReference>
<evidence type="ECO:0000256" key="6">
    <source>
        <dbReference type="ARBA" id="ARBA00023157"/>
    </source>
</evidence>
<dbReference type="InterPro" id="IPR018097">
    <property type="entry name" value="EGF_Ca-bd_CS"/>
</dbReference>
<dbReference type="SMART" id="SM00179">
    <property type="entry name" value="EGF_CA"/>
    <property type="match status" value="2"/>
</dbReference>
<keyword evidence="8" id="KW-0768">Sushi</keyword>
<organism evidence="11 12">
    <name type="scientific">Betta splendens</name>
    <name type="common">Siamese fighting fish</name>
    <dbReference type="NCBI Taxonomy" id="158456"/>
    <lineage>
        <taxon>Eukaryota</taxon>
        <taxon>Metazoa</taxon>
        <taxon>Chordata</taxon>
        <taxon>Craniata</taxon>
        <taxon>Vertebrata</taxon>
        <taxon>Euteleostomi</taxon>
        <taxon>Actinopterygii</taxon>
        <taxon>Neopterygii</taxon>
        <taxon>Teleostei</taxon>
        <taxon>Neoteleostei</taxon>
        <taxon>Acanthomorphata</taxon>
        <taxon>Anabantaria</taxon>
        <taxon>Anabantiformes</taxon>
        <taxon>Anabantoidei</taxon>
        <taxon>Osphronemidae</taxon>
        <taxon>Betta</taxon>
    </lineage>
</organism>
<dbReference type="Pfam" id="PF00084">
    <property type="entry name" value="Sushi"/>
    <property type="match status" value="1"/>
</dbReference>
<evidence type="ECO:0000256" key="8">
    <source>
        <dbReference type="PROSITE-ProRule" id="PRU00302"/>
    </source>
</evidence>
<keyword evidence="2" id="KW-0964">Secreted</keyword>
<dbReference type="GO" id="GO:0005576">
    <property type="term" value="C:extracellular region"/>
    <property type="evidence" value="ECO:0007669"/>
    <property type="project" value="UniProtKB-SubCell"/>
</dbReference>
<feature type="compositionally biased region" description="Low complexity" evidence="9">
    <location>
        <begin position="247"/>
        <end position="261"/>
    </location>
</feature>
<keyword evidence="11" id="KW-1185">Reference proteome</keyword>
<protein>
    <submittedName>
        <fullName evidence="12">Fibulin-7-like isoform X1</fullName>
    </submittedName>
</protein>
<dbReference type="InterPro" id="IPR049883">
    <property type="entry name" value="NOTCH1_EGF-like"/>
</dbReference>
<sequence>MWELLRLLQRVTERVEAEAESRRGTDKCPRNETGARALLSFRAEPPRLRMELRSRMQNAGVLALMLCLQASVSSAQDCPSTHDLLNSLRQVEKMLVVHEASYEQGLRSLKKKISALHNSTMAIFKAGKNASCSKPETPAHGRRLGRVFGIGHEIHFLCKPGYELIGPRTRVCLESLKWSGQQPMCRRESDGAEPPKAAAPPLLSIGFSLSGFNSTGNSLASFTPPAPSSSSSSSFPASAALLASSSSSSSSSLSLSTTSSPDASVRPSHCTHFLGSTRCTCDVGFTISGRDNNICTDIDECRLFPLAQPGRLCIHQCVNSPGSFHCFCPDGYDLDRDGRSCTDVNECENQMNNCTLDQMCVNTNGGFQCVTVECPQMKNATYIKTSPTRCERNPCMLGDDACTQAPNSISFHFLSVVSNMSAPRVLFRVSAARVLGDTLRFGLAGSRGRGRFSVQRSGRQTGTLLLVTPIRGPATLEAEVEMSELERHTLLGRYLTKVTLFVSPYDF</sequence>
<dbReference type="PANTHER" id="PTHR24034">
    <property type="entry name" value="EGF-LIKE DOMAIN-CONTAINING PROTEIN"/>
    <property type="match status" value="1"/>
</dbReference>
<evidence type="ECO:0000256" key="9">
    <source>
        <dbReference type="SAM" id="MobiDB-lite"/>
    </source>
</evidence>
<dbReference type="Pfam" id="PF07645">
    <property type="entry name" value="EGF_CA"/>
    <property type="match status" value="1"/>
</dbReference>
<dbReference type="FunCoup" id="A0A6P7MSQ2">
    <property type="interactions" value="1209"/>
</dbReference>
<dbReference type="InterPro" id="IPR001881">
    <property type="entry name" value="EGF-like_Ca-bd_dom"/>
</dbReference>
<proteinExistence type="predicted"/>
<dbReference type="PANTHER" id="PTHR24034:SF197">
    <property type="entry name" value="FIBULIN-7-LIKE"/>
    <property type="match status" value="1"/>
</dbReference>
<dbReference type="GO" id="GO:0005509">
    <property type="term" value="F:calcium ion binding"/>
    <property type="evidence" value="ECO:0007669"/>
    <property type="project" value="InterPro"/>
</dbReference>
<comment type="subcellular location">
    <subcellularLocation>
        <location evidence="1">Secreted</location>
    </subcellularLocation>
</comment>
<feature type="disulfide bond" evidence="8">
    <location>
        <begin position="158"/>
        <end position="185"/>
    </location>
</feature>
<dbReference type="AlphaFoldDB" id="A0A6P7MSQ2"/>
<dbReference type="RefSeq" id="XP_029009936.2">
    <property type="nucleotide sequence ID" value="XM_029154103.3"/>
</dbReference>
<evidence type="ECO:0000256" key="1">
    <source>
        <dbReference type="ARBA" id="ARBA00004613"/>
    </source>
</evidence>
<keyword evidence="7" id="KW-0325">Glycoprotein</keyword>
<keyword evidence="4" id="KW-0677">Repeat</keyword>
<dbReference type="SMART" id="SM00181">
    <property type="entry name" value="EGF"/>
    <property type="match status" value="2"/>
</dbReference>
<dbReference type="Proteomes" id="UP000515150">
    <property type="component" value="Chromosome 6"/>
</dbReference>